<dbReference type="InterPro" id="IPR029058">
    <property type="entry name" value="AB_hydrolase_fold"/>
</dbReference>
<name>A0ABV3GRI9_MICGL</name>
<dbReference type="PANTHER" id="PTHR43798:SF31">
    <property type="entry name" value="AB HYDROLASE SUPERFAMILY PROTEIN YCLE"/>
    <property type="match status" value="1"/>
</dbReference>
<evidence type="ECO:0000313" key="4">
    <source>
        <dbReference type="Proteomes" id="UP001551675"/>
    </source>
</evidence>
<dbReference type="EMBL" id="JBFALK010000028">
    <property type="protein sequence ID" value="MEV0974241.1"/>
    <property type="molecule type" value="Genomic_DNA"/>
</dbReference>
<keyword evidence="4" id="KW-1185">Reference proteome</keyword>
<dbReference type="PANTHER" id="PTHR43798">
    <property type="entry name" value="MONOACYLGLYCEROL LIPASE"/>
    <property type="match status" value="1"/>
</dbReference>
<evidence type="ECO:0000259" key="2">
    <source>
        <dbReference type="Pfam" id="PF12697"/>
    </source>
</evidence>
<dbReference type="InterPro" id="IPR050266">
    <property type="entry name" value="AB_hydrolase_sf"/>
</dbReference>
<keyword evidence="1 3" id="KW-0378">Hydrolase</keyword>
<dbReference type="SUPFAM" id="SSF53474">
    <property type="entry name" value="alpha/beta-Hydrolases"/>
    <property type="match status" value="1"/>
</dbReference>
<evidence type="ECO:0000313" key="3">
    <source>
        <dbReference type="EMBL" id="MEV0974241.1"/>
    </source>
</evidence>
<comment type="caution">
    <text evidence="3">The sequence shown here is derived from an EMBL/GenBank/DDBJ whole genome shotgun (WGS) entry which is preliminary data.</text>
</comment>
<dbReference type="PRINTS" id="PR00111">
    <property type="entry name" value="ABHYDROLASE"/>
</dbReference>
<evidence type="ECO:0000256" key="1">
    <source>
        <dbReference type="ARBA" id="ARBA00022801"/>
    </source>
</evidence>
<dbReference type="Gene3D" id="3.40.50.1820">
    <property type="entry name" value="alpha/beta hydrolase"/>
    <property type="match status" value="1"/>
</dbReference>
<dbReference type="InterPro" id="IPR000073">
    <property type="entry name" value="AB_hydrolase_1"/>
</dbReference>
<feature type="domain" description="AB hydrolase-1" evidence="2">
    <location>
        <begin position="18"/>
        <end position="241"/>
    </location>
</feature>
<sequence>MIGLTGVWHEVAGAGDPVVLLHSGVTDARMWAPQWEALTASFRVVRLDFRGYGRSPSAADGPYSDDGDVAEPASLGLREVAVVGASHGGRVALELATRHPDLVSRLVLLNAGCGLPATPELEEFGAEEDRLIEAGDIAGAADLNARTWLGPEADDATRAWVSQMQRDAFELQLKADPEPERVRGEIDLTRIRVPALVVTGDHDLLYFQETARHLARTLSTASLVRLEWAGHLPSMERPAETTRIIEEFLTGRS</sequence>
<dbReference type="RefSeq" id="WP_358140612.1">
    <property type="nucleotide sequence ID" value="NZ_JBFALK010000028.1"/>
</dbReference>
<protein>
    <submittedName>
        <fullName evidence="3">Alpha/beta hydrolase</fullName>
    </submittedName>
</protein>
<reference evidence="3 4" key="1">
    <citation type="submission" date="2024-06" db="EMBL/GenBank/DDBJ databases">
        <title>The Natural Products Discovery Center: Release of the First 8490 Sequenced Strains for Exploring Actinobacteria Biosynthetic Diversity.</title>
        <authorList>
            <person name="Kalkreuter E."/>
            <person name="Kautsar S.A."/>
            <person name="Yang D."/>
            <person name="Bader C.D."/>
            <person name="Teijaro C.N."/>
            <person name="Fluegel L."/>
            <person name="Davis C.M."/>
            <person name="Simpson J.R."/>
            <person name="Lauterbach L."/>
            <person name="Steele A.D."/>
            <person name="Gui C."/>
            <person name="Meng S."/>
            <person name="Li G."/>
            <person name="Viehrig K."/>
            <person name="Ye F."/>
            <person name="Su P."/>
            <person name="Kiefer A.F."/>
            <person name="Nichols A."/>
            <person name="Cepeda A.J."/>
            <person name="Yan W."/>
            <person name="Fan B."/>
            <person name="Jiang Y."/>
            <person name="Adhikari A."/>
            <person name="Zheng C.-J."/>
            <person name="Schuster L."/>
            <person name="Cowan T.M."/>
            <person name="Smanski M.J."/>
            <person name="Chevrette M.G."/>
            <person name="De Carvalho L.P.S."/>
            <person name="Shen B."/>
        </authorList>
    </citation>
    <scope>NUCLEOTIDE SEQUENCE [LARGE SCALE GENOMIC DNA]</scope>
    <source>
        <strain evidence="3 4">NPDC050100</strain>
    </source>
</reference>
<accession>A0ABV3GRI9</accession>
<dbReference type="GO" id="GO:0016787">
    <property type="term" value="F:hydrolase activity"/>
    <property type="evidence" value="ECO:0007669"/>
    <property type="project" value="UniProtKB-KW"/>
</dbReference>
<dbReference type="Pfam" id="PF12697">
    <property type="entry name" value="Abhydrolase_6"/>
    <property type="match status" value="1"/>
</dbReference>
<dbReference type="Proteomes" id="UP001551675">
    <property type="component" value="Unassembled WGS sequence"/>
</dbReference>
<organism evidence="3 4">
    <name type="scientific">Microtetraspora glauca</name>
    <dbReference type="NCBI Taxonomy" id="1996"/>
    <lineage>
        <taxon>Bacteria</taxon>
        <taxon>Bacillati</taxon>
        <taxon>Actinomycetota</taxon>
        <taxon>Actinomycetes</taxon>
        <taxon>Streptosporangiales</taxon>
        <taxon>Streptosporangiaceae</taxon>
        <taxon>Microtetraspora</taxon>
    </lineage>
</organism>
<proteinExistence type="predicted"/>
<gene>
    <name evidence="3" type="ORF">AB0I59_37080</name>
</gene>